<accession>A0ABQ3L6I5</accession>
<reference evidence="12" key="1">
    <citation type="journal article" date="2019" name="Int. J. Syst. Evol. Microbiol.">
        <title>The Global Catalogue of Microorganisms (GCM) 10K type strain sequencing project: providing services to taxonomists for standard genome sequencing and annotation.</title>
        <authorList>
            <consortium name="The Broad Institute Genomics Platform"/>
            <consortium name="The Broad Institute Genome Sequencing Center for Infectious Disease"/>
            <person name="Wu L."/>
            <person name="Ma J."/>
        </authorList>
    </citation>
    <scope>NUCLEOTIDE SEQUENCE [LARGE SCALE GENOMIC DNA]</scope>
    <source>
        <strain evidence="12">CGMCC 1.7003</strain>
    </source>
</reference>
<protein>
    <recommendedName>
        <fullName evidence="2">Type II secretion system protein H</fullName>
    </recommendedName>
    <alternativeName>
        <fullName evidence="9">General secretion pathway protein H</fullName>
    </alternativeName>
</protein>
<evidence type="ECO:0000256" key="6">
    <source>
        <dbReference type="ARBA" id="ARBA00022692"/>
    </source>
</evidence>
<keyword evidence="5" id="KW-0997">Cell inner membrane</keyword>
<evidence type="ECO:0000313" key="11">
    <source>
        <dbReference type="EMBL" id="GHG75394.1"/>
    </source>
</evidence>
<dbReference type="Pfam" id="PF07963">
    <property type="entry name" value="N_methyl"/>
    <property type="match status" value="1"/>
</dbReference>
<dbReference type="InterPro" id="IPR045584">
    <property type="entry name" value="Pilin-like"/>
</dbReference>
<keyword evidence="6 10" id="KW-0812">Transmembrane</keyword>
<dbReference type="InterPro" id="IPR012902">
    <property type="entry name" value="N_methyl_site"/>
</dbReference>
<sequence>MPKRTGFTLLEVLLVIVLIGILASVVVLNFTGDTAEEQVNKEAVRFQQVFQFIAETAQLRQQEWGLVVTENSYAFAYFNDNGWQWVQEPTAARKYALPERISLQLELDGLPGAEQNLLSQLEWQQDEDTSLTATSTENKPPLPQVFILSSGEISPFRLSFNASADLKVFKAQLGTDFSIPLTRYSADDN</sequence>
<evidence type="ECO:0000256" key="2">
    <source>
        <dbReference type="ARBA" id="ARBA00021549"/>
    </source>
</evidence>
<dbReference type="NCBIfam" id="TIGR01708">
    <property type="entry name" value="typeII_sec_gspH"/>
    <property type="match status" value="1"/>
</dbReference>
<organism evidence="11 12">
    <name type="scientific">Alishewanella longhuensis</name>
    <dbReference type="NCBI Taxonomy" id="1091037"/>
    <lineage>
        <taxon>Bacteria</taxon>
        <taxon>Pseudomonadati</taxon>
        <taxon>Pseudomonadota</taxon>
        <taxon>Gammaproteobacteria</taxon>
        <taxon>Alteromonadales</taxon>
        <taxon>Alteromonadaceae</taxon>
        <taxon>Alishewanella</taxon>
    </lineage>
</organism>
<dbReference type="SUPFAM" id="SSF54523">
    <property type="entry name" value="Pili subunits"/>
    <property type="match status" value="1"/>
</dbReference>
<feature type="transmembrane region" description="Helical" evidence="10">
    <location>
        <begin position="12"/>
        <end position="31"/>
    </location>
</feature>
<name>A0ABQ3L6I5_9ALTE</name>
<keyword evidence="4" id="KW-0488">Methylation</keyword>
<evidence type="ECO:0000256" key="7">
    <source>
        <dbReference type="ARBA" id="ARBA00022989"/>
    </source>
</evidence>
<comment type="subcellular location">
    <subcellularLocation>
        <location evidence="1">Cell inner membrane</location>
        <topology evidence="1">Single-pass membrane protein</topology>
    </subcellularLocation>
</comment>
<dbReference type="EMBL" id="BNAO01000009">
    <property type="protein sequence ID" value="GHG75394.1"/>
    <property type="molecule type" value="Genomic_DNA"/>
</dbReference>
<keyword evidence="8 10" id="KW-0472">Membrane</keyword>
<keyword evidence="3" id="KW-1003">Cell membrane</keyword>
<evidence type="ECO:0000256" key="8">
    <source>
        <dbReference type="ARBA" id="ARBA00023136"/>
    </source>
</evidence>
<dbReference type="InterPro" id="IPR002416">
    <property type="entry name" value="T2SS_protein-GspH"/>
</dbReference>
<evidence type="ECO:0000256" key="10">
    <source>
        <dbReference type="SAM" id="Phobius"/>
    </source>
</evidence>
<dbReference type="NCBIfam" id="TIGR02532">
    <property type="entry name" value="IV_pilin_GFxxxE"/>
    <property type="match status" value="1"/>
</dbReference>
<evidence type="ECO:0000256" key="1">
    <source>
        <dbReference type="ARBA" id="ARBA00004377"/>
    </source>
</evidence>
<dbReference type="InterPro" id="IPR049875">
    <property type="entry name" value="TypeII_GspH"/>
</dbReference>
<evidence type="ECO:0000256" key="4">
    <source>
        <dbReference type="ARBA" id="ARBA00022481"/>
    </source>
</evidence>
<evidence type="ECO:0000256" key="5">
    <source>
        <dbReference type="ARBA" id="ARBA00022519"/>
    </source>
</evidence>
<evidence type="ECO:0000256" key="9">
    <source>
        <dbReference type="ARBA" id="ARBA00030775"/>
    </source>
</evidence>
<comment type="caution">
    <text evidence="11">The sequence shown here is derived from an EMBL/GenBank/DDBJ whole genome shotgun (WGS) entry which is preliminary data.</text>
</comment>
<dbReference type="PRINTS" id="PR00885">
    <property type="entry name" value="BCTERIALGSPH"/>
</dbReference>
<evidence type="ECO:0000256" key="3">
    <source>
        <dbReference type="ARBA" id="ARBA00022475"/>
    </source>
</evidence>
<dbReference type="Gene3D" id="3.55.40.10">
    <property type="entry name" value="minor pseudopilin epsh domain"/>
    <property type="match status" value="1"/>
</dbReference>
<keyword evidence="7 10" id="KW-1133">Transmembrane helix</keyword>
<dbReference type="PROSITE" id="PS00409">
    <property type="entry name" value="PROKAR_NTER_METHYL"/>
    <property type="match status" value="1"/>
</dbReference>
<gene>
    <name evidence="11" type="primary">xcpU</name>
    <name evidence="11" type="ORF">GCM10010919_29510</name>
</gene>
<dbReference type="Proteomes" id="UP000659697">
    <property type="component" value="Unassembled WGS sequence"/>
</dbReference>
<keyword evidence="12" id="KW-1185">Reference proteome</keyword>
<evidence type="ECO:0000313" key="12">
    <source>
        <dbReference type="Proteomes" id="UP000659697"/>
    </source>
</evidence>
<proteinExistence type="predicted"/>
<dbReference type="RefSeq" id="WP_189433809.1">
    <property type="nucleotide sequence ID" value="NZ_BNAO01000009.1"/>
</dbReference>